<gene>
    <name evidence="2" type="ORF">TGP89_262500</name>
</gene>
<name>A0A086JST2_TOXGO</name>
<reference evidence="2 3" key="1">
    <citation type="submission" date="2014-03" db="EMBL/GenBank/DDBJ databases">
        <authorList>
            <person name="Sibley D."/>
            <person name="Venepally P."/>
            <person name="Karamycheva S."/>
            <person name="Hadjithomas M."/>
            <person name="Khan A."/>
            <person name="Brunk B."/>
            <person name="Roos D."/>
            <person name="Caler E."/>
            <person name="Lorenzi H."/>
        </authorList>
    </citation>
    <scope>NUCLEOTIDE SEQUENCE [LARGE SCALE GENOMIC DNA]</scope>
    <source>
        <strain evidence="3">p89</strain>
    </source>
</reference>
<accession>A0A086JST2</accession>
<comment type="caution">
    <text evidence="2">The sequence shown here is derived from an EMBL/GenBank/DDBJ whole genome shotgun (WGS) entry which is preliminary data.</text>
</comment>
<proteinExistence type="predicted"/>
<evidence type="ECO:0000313" key="3">
    <source>
        <dbReference type="Proteomes" id="UP000028828"/>
    </source>
</evidence>
<dbReference type="VEuPathDB" id="ToxoDB:TGP89_262500"/>
<dbReference type="EMBL" id="AEYI02001615">
    <property type="protein sequence ID" value="KFG35200.1"/>
    <property type="molecule type" value="Genomic_DNA"/>
</dbReference>
<feature type="region of interest" description="Disordered" evidence="1">
    <location>
        <begin position="150"/>
        <end position="173"/>
    </location>
</feature>
<dbReference type="Proteomes" id="UP000028828">
    <property type="component" value="Unassembled WGS sequence"/>
</dbReference>
<sequence length="173" mass="19577">MHSFFPRERRSSLLGLRLGLTGYRENVERDPREETIERFREYEMPCVTRWWVRVSFSFFDFRLHASDACMDFLESALSHGVSCGVPGHNCVSSRGLGDVVSPSASREDAETPFGWRRRHAPCVSRTSTQRRAETTHAALEREPKHLDVFQPAGKNAGEPCMHQLSADGHSGIS</sequence>
<evidence type="ECO:0000256" key="1">
    <source>
        <dbReference type="SAM" id="MobiDB-lite"/>
    </source>
</evidence>
<evidence type="ECO:0000313" key="2">
    <source>
        <dbReference type="EMBL" id="KFG35200.1"/>
    </source>
</evidence>
<organism evidence="2 3">
    <name type="scientific">Toxoplasma gondii p89</name>
    <dbReference type="NCBI Taxonomy" id="943119"/>
    <lineage>
        <taxon>Eukaryota</taxon>
        <taxon>Sar</taxon>
        <taxon>Alveolata</taxon>
        <taxon>Apicomplexa</taxon>
        <taxon>Conoidasida</taxon>
        <taxon>Coccidia</taxon>
        <taxon>Eucoccidiorida</taxon>
        <taxon>Eimeriorina</taxon>
        <taxon>Sarcocystidae</taxon>
        <taxon>Toxoplasma</taxon>
    </lineage>
</organism>
<protein>
    <submittedName>
        <fullName evidence="2">Uncharacterized protein</fullName>
    </submittedName>
</protein>
<dbReference type="AlphaFoldDB" id="A0A086JST2"/>